<feature type="compositionally biased region" description="Polar residues" evidence="1">
    <location>
        <begin position="162"/>
        <end position="172"/>
    </location>
</feature>
<dbReference type="OMA" id="YEPMREM"/>
<dbReference type="EMBL" id="AAYY01000003">
    <property type="protein sequence ID" value="EDP44606.1"/>
    <property type="molecule type" value="Genomic_DNA"/>
</dbReference>
<feature type="compositionally biased region" description="Low complexity" evidence="1">
    <location>
        <begin position="120"/>
        <end position="131"/>
    </location>
</feature>
<sequence length="377" mass="40414">MTPPKATADDLDDLDGTWLYEWLTQLIDVLDDFEAPMANHAPELAKERTQTNSSNGSGAAANVKGSENRVDGDANAGMGEGEDPLSDEFVEELTKNMESFMAQLGKDMSTHKDAKAPPLSSGRASESESGGAPPPAEDELMKQFEKLLLSSNLEGLDRDTMPSLSKSQTQAASKHGSETHEERATGSSDASGEKSFQDAVKATMDKLKQSNASANNSSSNSDASDPLAALGLDGNADFSKILEALSQPGEDGEGSLSKMLAQMMEDLMNKDVLYEPLKDMHSRFPAYLASPAAEKLDDDTRQAYVAQEATMGEIIAVFESSNYSDSNPEKRKQVADLVSKLQEFGTPPQELLGDMPPELAGLNQMLGESSDENCVIM</sequence>
<dbReference type="OrthoDB" id="21292at2759"/>
<dbReference type="Pfam" id="PF04614">
    <property type="entry name" value="Pex19"/>
    <property type="match status" value="1"/>
</dbReference>
<accession>A8PWG0</accession>
<feature type="region of interest" description="Disordered" evidence="1">
    <location>
        <begin position="40"/>
        <end position="230"/>
    </location>
</feature>
<protein>
    <recommendedName>
        <fullName evidence="4">Peroxin-19</fullName>
    </recommendedName>
</protein>
<name>A8PWG0_MALGO</name>
<evidence type="ECO:0000256" key="1">
    <source>
        <dbReference type="SAM" id="MobiDB-lite"/>
    </source>
</evidence>
<proteinExistence type="predicted"/>
<comment type="caution">
    <text evidence="2">The sequence shown here is derived from an EMBL/GenBank/DDBJ whole genome shotgun (WGS) entry which is preliminary data.</text>
</comment>
<gene>
    <name evidence="2" type="ORF">MGL_1088</name>
</gene>
<dbReference type="GO" id="GO:0045046">
    <property type="term" value="P:protein import into peroxisome membrane"/>
    <property type="evidence" value="ECO:0007669"/>
    <property type="project" value="TreeGrafter"/>
</dbReference>
<evidence type="ECO:0000313" key="2">
    <source>
        <dbReference type="EMBL" id="EDP44606.1"/>
    </source>
</evidence>
<organism evidence="2 3">
    <name type="scientific">Malassezia globosa (strain ATCC MYA-4612 / CBS 7966)</name>
    <name type="common">Dandruff-associated fungus</name>
    <dbReference type="NCBI Taxonomy" id="425265"/>
    <lineage>
        <taxon>Eukaryota</taxon>
        <taxon>Fungi</taxon>
        <taxon>Dikarya</taxon>
        <taxon>Basidiomycota</taxon>
        <taxon>Ustilaginomycotina</taxon>
        <taxon>Malasseziomycetes</taxon>
        <taxon>Malasseziales</taxon>
        <taxon>Malasseziaceae</taxon>
        <taxon>Malassezia</taxon>
    </lineage>
</organism>
<reference evidence="2 3" key="1">
    <citation type="journal article" date="2007" name="Proc. Natl. Acad. Sci. U.S.A.">
        <title>Dandruff-associated Malassezia genomes reveal convergent and divergent virulence traits shared with plant and human fungal pathogens.</title>
        <authorList>
            <person name="Xu J."/>
            <person name="Saunders C.W."/>
            <person name="Hu P."/>
            <person name="Grant R.A."/>
            <person name="Boekhout T."/>
            <person name="Kuramae E.E."/>
            <person name="Kronstad J.W."/>
            <person name="Deangelis Y.M."/>
            <person name="Reeder N.L."/>
            <person name="Johnstone K.R."/>
            <person name="Leland M."/>
            <person name="Fieno A.M."/>
            <person name="Begley W.M."/>
            <person name="Sun Y."/>
            <person name="Lacey M.P."/>
            <person name="Chaudhary T."/>
            <person name="Keough T."/>
            <person name="Chu L."/>
            <person name="Sears R."/>
            <person name="Yuan B."/>
            <person name="Dawson T.L.Jr."/>
        </authorList>
    </citation>
    <scope>NUCLEOTIDE SEQUENCE [LARGE SCALE GENOMIC DNA]</scope>
    <source>
        <strain evidence="3">ATCC MYA-4612 / CBS 7966</strain>
    </source>
</reference>
<dbReference type="AlphaFoldDB" id="A8PWG0"/>
<evidence type="ECO:0000313" key="3">
    <source>
        <dbReference type="Proteomes" id="UP000008837"/>
    </source>
</evidence>
<evidence type="ECO:0008006" key="4">
    <source>
        <dbReference type="Google" id="ProtNLM"/>
    </source>
</evidence>
<dbReference type="InterPro" id="IPR038322">
    <property type="entry name" value="Pex19_C_sf"/>
</dbReference>
<dbReference type="InterPro" id="IPR006708">
    <property type="entry name" value="Pex19"/>
</dbReference>
<dbReference type="PANTHER" id="PTHR12774:SF2">
    <property type="entry name" value="PEROXISOMAL BIOGENESIS FACTOR 19"/>
    <property type="match status" value="1"/>
</dbReference>
<dbReference type="KEGG" id="mgl:MGL_1088"/>
<dbReference type="GO" id="GO:0005778">
    <property type="term" value="C:peroxisomal membrane"/>
    <property type="evidence" value="ECO:0007669"/>
    <property type="project" value="TreeGrafter"/>
</dbReference>
<dbReference type="GeneID" id="5856125"/>
<feature type="compositionally biased region" description="Acidic residues" evidence="1">
    <location>
        <begin position="80"/>
        <end position="91"/>
    </location>
</feature>
<dbReference type="Gene3D" id="1.20.120.900">
    <property type="entry name" value="Pex19, mPTS binding domain"/>
    <property type="match status" value="1"/>
</dbReference>
<dbReference type="Proteomes" id="UP000008837">
    <property type="component" value="Unassembled WGS sequence"/>
</dbReference>
<feature type="compositionally biased region" description="Basic and acidic residues" evidence="1">
    <location>
        <begin position="175"/>
        <end position="184"/>
    </location>
</feature>
<dbReference type="PANTHER" id="PTHR12774">
    <property type="entry name" value="PEROXISOMAL BIOGENESIS FACTOR 19"/>
    <property type="match status" value="1"/>
</dbReference>
<feature type="compositionally biased region" description="Low complexity" evidence="1">
    <location>
        <begin position="210"/>
        <end position="225"/>
    </location>
</feature>
<dbReference type="GO" id="GO:0033328">
    <property type="term" value="F:peroxisome membrane targeting sequence binding"/>
    <property type="evidence" value="ECO:0007669"/>
    <property type="project" value="TreeGrafter"/>
</dbReference>
<dbReference type="RefSeq" id="XP_001731820.1">
    <property type="nucleotide sequence ID" value="XM_001731768.1"/>
</dbReference>
<keyword evidence="3" id="KW-1185">Reference proteome</keyword>
<dbReference type="STRING" id="425265.A8PWG0"/>
<dbReference type="InParanoid" id="A8PWG0"/>
<dbReference type="VEuPathDB" id="FungiDB:MGL_1088"/>